<keyword evidence="5 9" id="KW-0378">Hydrolase</keyword>
<evidence type="ECO:0000256" key="10">
    <source>
        <dbReference type="SAM" id="SignalP"/>
    </source>
</evidence>
<evidence type="ECO:0000313" key="13">
    <source>
        <dbReference type="Proteomes" id="UP001230051"/>
    </source>
</evidence>
<feature type="chain" id="PRO_5041915849" evidence="10">
    <location>
        <begin position="24"/>
        <end position="258"/>
    </location>
</feature>
<dbReference type="InterPro" id="IPR033116">
    <property type="entry name" value="TRYPSIN_SER"/>
</dbReference>
<gene>
    <name evidence="12" type="primary">CFD</name>
    <name evidence="12" type="ORF">AOXY_G31118</name>
</gene>
<evidence type="ECO:0000256" key="3">
    <source>
        <dbReference type="ARBA" id="ARBA00022670"/>
    </source>
</evidence>
<dbReference type="SUPFAM" id="SSF50494">
    <property type="entry name" value="Trypsin-like serine proteases"/>
    <property type="match status" value="1"/>
</dbReference>
<dbReference type="CDD" id="cd00190">
    <property type="entry name" value="Tryp_SPc"/>
    <property type="match status" value="1"/>
</dbReference>
<dbReference type="InterPro" id="IPR001314">
    <property type="entry name" value="Peptidase_S1A"/>
</dbReference>
<dbReference type="InterPro" id="IPR043504">
    <property type="entry name" value="Peptidase_S1_PA_chymotrypsin"/>
</dbReference>
<evidence type="ECO:0000256" key="4">
    <source>
        <dbReference type="ARBA" id="ARBA00022729"/>
    </source>
</evidence>
<reference evidence="12" key="1">
    <citation type="submission" date="2022-02" db="EMBL/GenBank/DDBJ databases">
        <title>Atlantic sturgeon de novo genome assembly.</title>
        <authorList>
            <person name="Stock M."/>
            <person name="Klopp C."/>
            <person name="Guiguen Y."/>
            <person name="Cabau C."/>
            <person name="Parinello H."/>
            <person name="Santidrian Yebra-Pimentel E."/>
            <person name="Kuhl H."/>
            <person name="Dirks R.P."/>
            <person name="Guessner J."/>
            <person name="Wuertz S."/>
            <person name="Du K."/>
            <person name="Schartl M."/>
        </authorList>
    </citation>
    <scope>NUCLEOTIDE SEQUENCE</scope>
    <source>
        <strain evidence="12">STURGEONOMICS-FGT-2020</strain>
        <tissue evidence="12">Whole blood</tissue>
    </source>
</reference>
<evidence type="ECO:0000256" key="7">
    <source>
        <dbReference type="ARBA" id="ARBA00023145"/>
    </source>
</evidence>
<name>A0AAD8FPN7_ACIOX</name>
<evidence type="ECO:0000256" key="5">
    <source>
        <dbReference type="ARBA" id="ARBA00022801"/>
    </source>
</evidence>
<feature type="signal peptide" evidence="10">
    <location>
        <begin position="1"/>
        <end position="23"/>
    </location>
</feature>
<dbReference type="Proteomes" id="UP001230051">
    <property type="component" value="Unassembled WGS sequence"/>
</dbReference>
<dbReference type="PROSITE" id="PS00135">
    <property type="entry name" value="TRYPSIN_SER"/>
    <property type="match status" value="1"/>
</dbReference>
<comment type="subcellular location">
    <subcellularLocation>
        <location evidence="1">Secreted</location>
    </subcellularLocation>
</comment>
<proteinExistence type="predicted"/>
<dbReference type="PROSITE" id="PS50240">
    <property type="entry name" value="TRYPSIN_DOM"/>
    <property type="match status" value="1"/>
</dbReference>
<keyword evidence="4 10" id="KW-0732">Signal</keyword>
<evidence type="ECO:0000256" key="2">
    <source>
        <dbReference type="ARBA" id="ARBA00022525"/>
    </source>
</evidence>
<keyword evidence="7" id="KW-0865">Zymogen</keyword>
<dbReference type="InterPro" id="IPR018114">
    <property type="entry name" value="TRYPSIN_HIS"/>
</dbReference>
<comment type="caution">
    <text evidence="12">The sequence shown here is derived from an EMBL/GenBank/DDBJ whole genome shotgun (WGS) entry which is preliminary data.</text>
</comment>
<dbReference type="AlphaFoldDB" id="A0AAD8FPN7"/>
<organism evidence="12 13">
    <name type="scientific">Acipenser oxyrinchus oxyrinchus</name>
    <dbReference type="NCBI Taxonomy" id="40147"/>
    <lineage>
        <taxon>Eukaryota</taxon>
        <taxon>Metazoa</taxon>
        <taxon>Chordata</taxon>
        <taxon>Craniata</taxon>
        <taxon>Vertebrata</taxon>
        <taxon>Euteleostomi</taxon>
        <taxon>Actinopterygii</taxon>
        <taxon>Chondrostei</taxon>
        <taxon>Acipenseriformes</taxon>
        <taxon>Acipenseridae</taxon>
        <taxon>Acipenser</taxon>
    </lineage>
</organism>
<keyword evidence="13" id="KW-1185">Reference proteome</keyword>
<accession>A0AAD8FPN7</accession>
<keyword evidence="6 9" id="KW-0720">Serine protease</keyword>
<keyword evidence="3 9" id="KW-0645">Protease</keyword>
<dbReference type="SMART" id="SM00020">
    <property type="entry name" value="Tryp_SPc"/>
    <property type="match status" value="1"/>
</dbReference>
<evidence type="ECO:0000313" key="12">
    <source>
        <dbReference type="EMBL" id="KAK1152445.1"/>
    </source>
</evidence>
<evidence type="ECO:0000256" key="1">
    <source>
        <dbReference type="ARBA" id="ARBA00004613"/>
    </source>
</evidence>
<dbReference type="GO" id="GO:0051604">
    <property type="term" value="P:protein maturation"/>
    <property type="evidence" value="ECO:0007669"/>
    <property type="project" value="UniProtKB-ARBA"/>
</dbReference>
<dbReference type="EMBL" id="JAGXEW010000046">
    <property type="protein sequence ID" value="KAK1152445.1"/>
    <property type="molecule type" value="Genomic_DNA"/>
</dbReference>
<sequence length="258" mass="28060">MDQRYRLPVTSILLFGALQCASGAMIIGGWEAKPHSRPYMVSVQQNGTHHCGGFLVADQWVVSAAHCYTAQSTPYKVLLGAHSLSDSESTKQTFGVAAIYSHPDFNITRNYDNDITLLKLDGRVSLTKAVQKISYQRVSGDVPQGTVCSTAGWGWIKNVGIMPDKLQEVNVTVIGRETCSSRRYHGNRITGNMMCAGDRGKDSCHGDSGGPLLCNGLVEGITSFGGMKCGKPLKPGVYTVISRYTDWINKVMNQGSKY</sequence>
<evidence type="ECO:0000256" key="9">
    <source>
        <dbReference type="RuleBase" id="RU363034"/>
    </source>
</evidence>
<dbReference type="PROSITE" id="PS00134">
    <property type="entry name" value="TRYPSIN_HIS"/>
    <property type="match status" value="1"/>
</dbReference>
<dbReference type="InterPro" id="IPR009003">
    <property type="entry name" value="Peptidase_S1_PA"/>
</dbReference>
<dbReference type="PANTHER" id="PTHR24271:SF54">
    <property type="entry name" value="COMPLEMENT FACTOR D"/>
    <property type="match status" value="1"/>
</dbReference>
<dbReference type="InterPro" id="IPR001254">
    <property type="entry name" value="Trypsin_dom"/>
</dbReference>
<dbReference type="PANTHER" id="PTHR24271">
    <property type="entry name" value="KALLIKREIN-RELATED"/>
    <property type="match status" value="1"/>
</dbReference>
<dbReference type="GO" id="GO:0005576">
    <property type="term" value="C:extracellular region"/>
    <property type="evidence" value="ECO:0007669"/>
    <property type="project" value="UniProtKB-SubCell"/>
</dbReference>
<dbReference type="Gene3D" id="2.40.10.10">
    <property type="entry name" value="Trypsin-like serine proteases"/>
    <property type="match status" value="2"/>
</dbReference>
<protein>
    <submittedName>
        <fullName evidence="12">Complement factor D-like</fullName>
    </submittedName>
</protein>
<dbReference type="FunFam" id="2.40.10.10:FF:000047">
    <property type="entry name" value="Trypsin eta"/>
    <property type="match status" value="1"/>
</dbReference>
<evidence type="ECO:0000259" key="11">
    <source>
        <dbReference type="PROSITE" id="PS50240"/>
    </source>
</evidence>
<evidence type="ECO:0000256" key="8">
    <source>
        <dbReference type="ARBA" id="ARBA00023157"/>
    </source>
</evidence>
<dbReference type="PRINTS" id="PR00722">
    <property type="entry name" value="CHYMOTRYPSIN"/>
</dbReference>
<dbReference type="GO" id="GO:0004252">
    <property type="term" value="F:serine-type endopeptidase activity"/>
    <property type="evidence" value="ECO:0007669"/>
    <property type="project" value="InterPro"/>
</dbReference>
<feature type="domain" description="Peptidase S1" evidence="11">
    <location>
        <begin position="26"/>
        <end position="253"/>
    </location>
</feature>
<evidence type="ECO:0000256" key="6">
    <source>
        <dbReference type="ARBA" id="ARBA00022825"/>
    </source>
</evidence>
<keyword evidence="8" id="KW-1015">Disulfide bond</keyword>
<keyword evidence="2" id="KW-0964">Secreted</keyword>
<dbReference type="Pfam" id="PF00089">
    <property type="entry name" value="Trypsin"/>
    <property type="match status" value="1"/>
</dbReference>
<dbReference type="GO" id="GO:0006508">
    <property type="term" value="P:proteolysis"/>
    <property type="evidence" value="ECO:0007669"/>
    <property type="project" value="UniProtKB-KW"/>
</dbReference>